<dbReference type="Proteomes" id="UP001140234">
    <property type="component" value="Unassembled WGS sequence"/>
</dbReference>
<accession>A0ACC1JJ39</accession>
<evidence type="ECO:0000313" key="1">
    <source>
        <dbReference type="EMBL" id="KAJ2758635.1"/>
    </source>
</evidence>
<sequence length="279" mass="29257">MIHRRRCHQWALADEMRGLERIHAVVASIARPLPTRDGAARPLKGSPAPPDSGHLLAMPDTRLAKADGDADVSAICGIPALLNHPDDDEDEDDSDAAAAAPPPVPEAAAVPAAADADYAYHSAPDSSHPAMPAPAAAAAVAPDHAHVYSAAPAAEYSYHQSTADYHAHQQHQQRVADRVPAASGSAGMYAEPNGHGYASDDRYRQAGTDHHRHTSSHSRVADLLHPGPEPSGAATYYDTPSVPAAGYPAGPAGSKHEMAASAYEDSQSKRQRMMQHGAT</sequence>
<evidence type="ECO:0000313" key="2">
    <source>
        <dbReference type="Proteomes" id="UP001140234"/>
    </source>
</evidence>
<proteinExistence type="predicted"/>
<feature type="non-terminal residue" evidence="1">
    <location>
        <position position="279"/>
    </location>
</feature>
<gene>
    <name evidence="1" type="ORF">IWQ57_006773</name>
</gene>
<comment type="caution">
    <text evidence="1">The sequence shown here is derived from an EMBL/GenBank/DDBJ whole genome shotgun (WGS) entry which is preliminary data.</text>
</comment>
<keyword evidence="2" id="KW-1185">Reference proteome</keyword>
<organism evidence="1 2">
    <name type="scientific">Coemansia nantahalensis</name>
    <dbReference type="NCBI Taxonomy" id="2789366"/>
    <lineage>
        <taxon>Eukaryota</taxon>
        <taxon>Fungi</taxon>
        <taxon>Fungi incertae sedis</taxon>
        <taxon>Zoopagomycota</taxon>
        <taxon>Kickxellomycotina</taxon>
        <taxon>Kickxellomycetes</taxon>
        <taxon>Kickxellales</taxon>
        <taxon>Kickxellaceae</taxon>
        <taxon>Coemansia</taxon>
    </lineage>
</organism>
<name>A0ACC1JJ39_9FUNG</name>
<protein>
    <submittedName>
        <fullName evidence="1">Uncharacterized protein</fullName>
    </submittedName>
</protein>
<dbReference type="EMBL" id="JANBUJ010004044">
    <property type="protein sequence ID" value="KAJ2758635.1"/>
    <property type="molecule type" value="Genomic_DNA"/>
</dbReference>
<reference evidence="1" key="1">
    <citation type="submission" date="2022-07" db="EMBL/GenBank/DDBJ databases">
        <title>Phylogenomic reconstructions and comparative analyses of Kickxellomycotina fungi.</title>
        <authorList>
            <person name="Reynolds N.K."/>
            <person name="Stajich J.E."/>
            <person name="Barry K."/>
            <person name="Grigoriev I.V."/>
            <person name="Crous P."/>
            <person name="Smith M.E."/>
        </authorList>
    </citation>
    <scope>NUCLEOTIDE SEQUENCE</scope>
    <source>
        <strain evidence="1">CBS 109366</strain>
    </source>
</reference>